<dbReference type="eggNOG" id="ENOG502SUZR">
    <property type="taxonomic scope" value="Eukaryota"/>
</dbReference>
<dbReference type="AlphaFoldDB" id="U1I0V8"/>
<evidence type="ECO:0000313" key="2">
    <source>
        <dbReference type="EMBL" id="ERF76865.1"/>
    </source>
</evidence>
<dbReference type="OrthoDB" id="3562088at2759"/>
<feature type="signal peptide" evidence="1">
    <location>
        <begin position="1"/>
        <end position="19"/>
    </location>
</feature>
<organism evidence="2 3">
    <name type="scientific">Endocarpon pusillum (strain Z07020 / HMAS-L-300199)</name>
    <name type="common">Lichen-forming fungus</name>
    <dbReference type="NCBI Taxonomy" id="1263415"/>
    <lineage>
        <taxon>Eukaryota</taxon>
        <taxon>Fungi</taxon>
        <taxon>Dikarya</taxon>
        <taxon>Ascomycota</taxon>
        <taxon>Pezizomycotina</taxon>
        <taxon>Eurotiomycetes</taxon>
        <taxon>Chaetothyriomycetidae</taxon>
        <taxon>Verrucariales</taxon>
        <taxon>Verrucariaceae</taxon>
        <taxon>Endocarpon</taxon>
    </lineage>
</organism>
<sequence length="462" mass="48880">MRFAILLVVTTSFLNYAFASPAAAKHIEERGTEVSIVHISNALTIFVALASKSCHRDNLFRSFIDTKYSSAASVFCSTFIQPKITSTTTSTSTLNVLAAVTVSTAVTTISTTTATLSTATITAGTTTITGGTTTVTAYTVTYTHFTSVTVATVTQTQTNTLTGTVTLTTGTSTASTLLPRAVTTPIMPPALIEERAVTTSPGWHTYPSSRLSSACSCILNALPSPTTILSTATVSVTVTSTSSITETNSVIATKFAVETTTVTAIQTITQTDLATSTVAVTSTCSVTATETTTISVTTTTTRLPCPTLVGNLMQNGDWETGTNEGWEIFRYGATDPSVSPEAAETCQFGFKARAGGGGTYFHMFHKVAPIEGKSYTFQGSYKFLTDDDCILKVSAPGVPETDIYNTPAFAGKWQQFTFTRIAPVPGSDIRTPGDVWLLIDCRINSGGPIDIMHLDNWSMVPI</sequence>
<dbReference type="Proteomes" id="UP000019373">
    <property type="component" value="Unassembled WGS sequence"/>
</dbReference>
<evidence type="ECO:0000313" key="3">
    <source>
        <dbReference type="Proteomes" id="UP000019373"/>
    </source>
</evidence>
<dbReference type="Gene3D" id="2.60.120.260">
    <property type="entry name" value="Galactose-binding domain-like"/>
    <property type="match status" value="1"/>
</dbReference>
<reference evidence="3" key="1">
    <citation type="journal article" date="2014" name="BMC Genomics">
        <title>Genome characteristics reveal the impact of lichenization on lichen-forming fungus Endocarpon pusillum Hedwig (Verrucariales, Ascomycota).</title>
        <authorList>
            <person name="Wang Y.-Y."/>
            <person name="Liu B."/>
            <person name="Zhang X.-Y."/>
            <person name="Zhou Q.-M."/>
            <person name="Zhang T."/>
            <person name="Li H."/>
            <person name="Yu Y.-F."/>
            <person name="Zhang X.-L."/>
            <person name="Hao X.-Y."/>
            <person name="Wang M."/>
            <person name="Wang L."/>
            <person name="Wei J.-C."/>
        </authorList>
    </citation>
    <scope>NUCLEOTIDE SEQUENCE [LARGE SCALE GENOMIC DNA]</scope>
    <source>
        <strain evidence="3">Z07020 / HMAS-L-300199</strain>
    </source>
</reference>
<dbReference type="GeneID" id="19237629"/>
<keyword evidence="1" id="KW-0732">Signal</keyword>
<accession>U1I0V8</accession>
<evidence type="ECO:0008006" key="4">
    <source>
        <dbReference type="Google" id="ProtNLM"/>
    </source>
</evidence>
<keyword evidence="3" id="KW-1185">Reference proteome</keyword>
<dbReference type="RefSeq" id="XP_007785690.1">
    <property type="nucleotide sequence ID" value="XM_007787500.1"/>
</dbReference>
<proteinExistence type="predicted"/>
<gene>
    <name evidence="2" type="ORF">EPUS_02576</name>
</gene>
<evidence type="ECO:0000256" key="1">
    <source>
        <dbReference type="SAM" id="SignalP"/>
    </source>
</evidence>
<name>U1I0V8_ENDPU</name>
<dbReference type="HOGENOM" id="CLU_591862_0_0_1"/>
<feature type="chain" id="PRO_5004611234" description="CBM-cenC domain-containing protein" evidence="1">
    <location>
        <begin position="20"/>
        <end position="462"/>
    </location>
</feature>
<protein>
    <recommendedName>
        <fullName evidence="4">CBM-cenC domain-containing protein</fullName>
    </recommendedName>
</protein>
<dbReference type="EMBL" id="KE720681">
    <property type="protein sequence ID" value="ERF76865.1"/>
    <property type="molecule type" value="Genomic_DNA"/>
</dbReference>